<accession>A0AAV2CJ68</accession>
<dbReference type="Proteomes" id="UP001497516">
    <property type="component" value="Chromosome 1"/>
</dbReference>
<feature type="compositionally biased region" description="Basic and acidic residues" evidence="1">
    <location>
        <begin position="10"/>
        <end position="26"/>
    </location>
</feature>
<protein>
    <submittedName>
        <fullName evidence="2">Uncharacterized protein</fullName>
    </submittedName>
</protein>
<proteinExistence type="predicted"/>
<evidence type="ECO:0000313" key="2">
    <source>
        <dbReference type="EMBL" id="CAL1355775.1"/>
    </source>
</evidence>
<evidence type="ECO:0000256" key="1">
    <source>
        <dbReference type="SAM" id="MobiDB-lite"/>
    </source>
</evidence>
<gene>
    <name evidence="2" type="ORF">LTRI10_LOCUS3515</name>
</gene>
<organism evidence="2 3">
    <name type="scientific">Linum trigynum</name>
    <dbReference type="NCBI Taxonomy" id="586398"/>
    <lineage>
        <taxon>Eukaryota</taxon>
        <taxon>Viridiplantae</taxon>
        <taxon>Streptophyta</taxon>
        <taxon>Embryophyta</taxon>
        <taxon>Tracheophyta</taxon>
        <taxon>Spermatophyta</taxon>
        <taxon>Magnoliopsida</taxon>
        <taxon>eudicotyledons</taxon>
        <taxon>Gunneridae</taxon>
        <taxon>Pentapetalae</taxon>
        <taxon>rosids</taxon>
        <taxon>fabids</taxon>
        <taxon>Malpighiales</taxon>
        <taxon>Linaceae</taxon>
        <taxon>Linum</taxon>
    </lineage>
</organism>
<feature type="region of interest" description="Disordered" evidence="1">
    <location>
        <begin position="146"/>
        <end position="172"/>
    </location>
</feature>
<feature type="region of interest" description="Disordered" evidence="1">
    <location>
        <begin position="105"/>
        <end position="128"/>
    </location>
</feature>
<evidence type="ECO:0000313" key="3">
    <source>
        <dbReference type="Proteomes" id="UP001497516"/>
    </source>
</evidence>
<feature type="compositionally biased region" description="Basic and acidic residues" evidence="1">
    <location>
        <begin position="158"/>
        <end position="171"/>
    </location>
</feature>
<feature type="region of interest" description="Disordered" evidence="1">
    <location>
        <begin position="1"/>
        <end position="26"/>
    </location>
</feature>
<name>A0AAV2CJ68_9ROSI</name>
<keyword evidence="3" id="KW-1185">Reference proteome</keyword>
<reference evidence="2 3" key="1">
    <citation type="submission" date="2024-04" db="EMBL/GenBank/DDBJ databases">
        <authorList>
            <person name="Fracassetti M."/>
        </authorList>
    </citation>
    <scope>NUCLEOTIDE SEQUENCE [LARGE SCALE GENOMIC DNA]</scope>
</reference>
<feature type="region of interest" description="Disordered" evidence="1">
    <location>
        <begin position="190"/>
        <end position="233"/>
    </location>
</feature>
<dbReference type="AlphaFoldDB" id="A0AAV2CJ68"/>
<dbReference type="EMBL" id="OZ034813">
    <property type="protein sequence ID" value="CAL1355775.1"/>
    <property type="molecule type" value="Genomic_DNA"/>
</dbReference>
<sequence>MVTTTHGKRRGEEELPFRGATREKETSAAALIEATLVRETKNGGGIFSPSCEPTLDGLPRLETRSVGLNLPPYSLTIPSPKKYSKKKKHCGGILCLPLKKTSPANEKKRGGSVGGGILHSSLGRGTTKVTRVGREEHRFWETAFAMDEPPDSRASTSRLEDRSPPKKKEVETVGCRSRLFSRRVKILSPKDVTRKAAPSAGEMESRASEEGGGGISLPFTNPKTTRLDRGARQ</sequence>